<gene>
    <name evidence="6" type="primary">cobB</name>
    <name evidence="6" type="ORF">HCR_06660</name>
</gene>
<evidence type="ECO:0000256" key="3">
    <source>
        <dbReference type="ARBA" id="ARBA00023027"/>
    </source>
</evidence>
<feature type="binding site" evidence="4">
    <location>
        <position position="118"/>
    </location>
    <ligand>
        <name>Zn(2+)</name>
        <dbReference type="ChEBI" id="CHEBI:29105"/>
    </ligand>
</feature>
<protein>
    <recommendedName>
        <fullName evidence="1">protein acetyllysine N-acetyltransferase</fullName>
        <ecNumber evidence="1">2.3.1.286</ecNumber>
    </recommendedName>
</protein>
<dbReference type="EMBL" id="AP027370">
    <property type="protein sequence ID" value="BDY12354.1"/>
    <property type="molecule type" value="Genomic_DNA"/>
</dbReference>
<feature type="binding site" evidence="4">
    <location>
        <position position="138"/>
    </location>
    <ligand>
        <name>Zn(2+)</name>
        <dbReference type="ChEBI" id="CHEBI:29105"/>
    </ligand>
</feature>
<evidence type="ECO:0000313" key="7">
    <source>
        <dbReference type="Proteomes" id="UP001321445"/>
    </source>
</evidence>
<dbReference type="InterPro" id="IPR029035">
    <property type="entry name" value="DHS-like_NAD/FAD-binding_dom"/>
</dbReference>
<dbReference type="InterPro" id="IPR026590">
    <property type="entry name" value="Ssirtuin_cat_dom"/>
</dbReference>
<organism evidence="6 7">
    <name type="scientific">Hydrogenimonas cancrithermarum</name>
    <dbReference type="NCBI Taxonomy" id="2993563"/>
    <lineage>
        <taxon>Bacteria</taxon>
        <taxon>Pseudomonadati</taxon>
        <taxon>Campylobacterota</taxon>
        <taxon>Epsilonproteobacteria</taxon>
        <taxon>Campylobacterales</taxon>
        <taxon>Hydrogenimonadaceae</taxon>
        <taxon>Hydrogenimonas</taxon>
    </lineage>
</organism>
<evidence type="ECO:0000256" key="2">
    <source>
        <dbReference type="ARBA" id="ARBA00022679"/>
    </source>
</evidence>
<accession>A0ABM8FJ97</accession>
<dbReference type="Pfam" id="PF02146">
    <property type="entry name" value="SIR2"/>
    <property type="match status" value="1"/>
</dbReference>
<dbReference type="Gene3D" id="3.30.1600.10">
    <property type="entry name" value="SIR2/SIRT2 'Small Domain"/>
    <property type="match status" value="1"/>
</dbReference>
<feature type="binding site" evidence="4">
    <location>
        <position position="115"/>
    </location>
    <ligand>
        <name>Zn(2+)</name>
        <dbReference type="ChEBI" id="CHEBI:29105"/>
    </ligand>
</feature>
<evidence type="ECO:0000313" key="6">
    <source>
        <dbReference type="EMBL" id="BDY12354.1"/>
    </source>
</evidence>
<sequence>MMKKAMILSGAGLSAESGIRTFRDNDGLWEEYDVMKVCSVQGWEEDRKLVTQFYNDRRKDLADKKPNPAHFALARLEKRFPGQIWNLTQNVDDLLERAGCENVIHLHGTLRDLRCEACGHVWDIGFRAQREDESCPSCGGRNVRHNVVMFGEPAPAYRFIQKAIDESDLFVAIGTSGQVIDIVSIATEFANSILVNPNREMYVTMFGSHERYIDEYFETYIRKKAGEAAAELEERIARFLK</sequence>
<feature type="domain" description="Deacetylase sirtuin-type" evidence="5">
    <location>
        <begin position="1"/>
        <end position="241"/>
    </location>
</feature>
<keyword evidence="4" id="KW-0479">Metal-binding</keyword>
<evidence type="ECO:0000259" key="5">
    <source>
        <dbReference type="PROSITE" id="PS50305"/>
    </source>
</evidence>
<dbReference type="Proteomes" id="UP001321445">
    <property type="component" value="Chromosome"/>
</dbReference>
<dbReference type="SUPFAM" id="SSF52467">
    <property type="entry name" value="DHS-like NAD/FAD-binding domain"/>
    <property type="match status" value="1"/>
</dbReference>
<dbReference type="EC" id="2.3.1.286" evidence="1"/>
<reference evidence="6 7" key="1">
    <citation type="submission" date="2023-03" db="EMBL/GenBank/DDBJ databases">
        <title>Description of Hydrogenimonas sp. ISO32.</title>
        <authorList>
            <person name="Mino S."/>
            <person name="Fukazawa S."/>
            <person name="Sawabe T."/>
        </authorList>
    </citation>
    <scope>NUCLEOTIDE SEQUENCE [LARGE SCALE GENOMIC DNA]</scope>
    <source>
        <strain evidence="6 7">ISO32</strain>
    </source>
</reference>
<dbReference type="PANTHER" id="PTHR11085">
    <property type="entry name" value="NAD-DEPENDENT PROTEIN DEACYLASE SIRTUIN-5, MITOCHONDRIAL-RELATED"/>
    <property type="match status" value="1"/>
</dbReference>
<dbReference type="InterPro" id="IPR003000">
    <property type="entry name" value="Sirtuin"/>
</dbReference>
<name>A0ABM8FJ97_9BACT</name>
<dbReference type="InterPro" id="IPR026591">
    <property type="entry name" value="Sirtuin_cat_small_dom_sf"/>
</dbReference>
<evidence type="ECO:0000256" key="4">
    <source>
        <dbReference type="PROSITE-ProRule" id="PRU00236"/>
    </source>
</evidence>
<keyword evidence="4" id="KW-0862">Zinc</keyword>
<feature type="binding site" evidence="4">
    <location>
        <position position="135"/>
    </location>
    <ligand>
        <name>Zn(2+)</name>
        <dbReference type="ChEBI" id="CHEBI:29105"/>
    </ligand>
</feature>
<feature type="active site" description="Proton acceptor" evidence="4">
    <location>
        <position position="107"/>
    </location>
</feature>
<dbReference type="RefSeq" id="WP_286337556.1">
    <property type="nucleotide sequence ID" value="NZ_AP027370.1"/>
</dbReference>
<dbReference type="InterPro" id="IPR050134">
    <property type="entry name" value="NAD-dep_sirtuin_deacylases"/>
</dbReference>
<evidence type="ECO:0000256" key="1">
    <source>
        <dbReference type="ARBA" id="ARBA00012928"/>
    </source>
</evidence>
<keyword evidence="2" id="KW-0808">Transferase</keyword>
<dbReference type="PANTHER" id="PTHR11085:SF4">
    <property type="entry name" value="NAD-DEPENDENT PROTEIN DEACYLASE"/>
    <property type="match status" value="1"/>
</dbReference>
<proteinExistence type="predicted"/>
<keyword evidence="3" id="KW-0520">NAD</keyword>
<dbReference type="PROSITE" id="PS50305">
    <property type="entry name" value="SIRTUIN"/>
    <property type="match status" value="1"/>
</dbReference>
<dbReference type="Gene3D" id="3.40.50.1220">
    <property type="entry name" value="TPP-binding domain"/>
    <property type="match status" value="1"/>
</dbReference>
<keyword evidence="7" id="KW-1185">Reference proteome</keyword>